<dbReference type="EC" id="3.5.1.44" evidence="3"/>
<dbReference type="SUPFAM" id="SSF52738">
    <property type="entry name" value="Methylesterase CheB, C-terminal domain"/>
    <property type="match status" value="1"/>
</dbReference>
<dbReference type="Pfam" id="PF01339">
    <property type="entry name" value="CheB_methylest"/>
    <property type="match status" value="1"/>
</dbReference>
<dbReference type="Proteomes" id="UP001155241">
    <property type="component" value="Unassembled WGS sequence"/>
</dbReference>
<dbReference type="EMBL" id="JAMXLR010000026">
    <property type="protein sequence ID" value="MCO6043803.1"/>
    <property type="molecule type" value="Genomic_DNA"/>
</dbReference>
<evidence type="ECO:0000256" key="1">
    <source>
        <dbReference type="ARBA" id="ARBA00022801"/>
    </source>
</evidence>
<comment type="PTM">
    <text evidence="3">Phosphorylated by CheA. Phosphorylation of the N-terminal regulatory domain activates the methylesterase activity.</text>
</comment>
<dbReference type="Gene3D" id="3.40.50.180">
    <property type="entry name" value="Methylesterase CheB, C-terminal domain"/>
    <property type="match status" value="1"/>
</dbReference>
<evidence type="ECO:0000259" key="6">
    <source>
        <dbReference type="PROSITE" id="PS50110"/>
    </source>
</evidence>
<dbReference type="PIRSF" id="PIRSF000876">
    <property type="entry name" value="RR_chemtxs_CheB"/>
    <property type="match status" value="1"/>
</dbReference>
<feature type="domain" description="CheB-type methylesterase" evidence="7">
    <location>
        <begin position="166"/>
        <end position="359"/>
    </location>
</feature>
<dbReference type="GO" id="GO:0005737">
    <property type="term" value="C:cytoplasm"/>
    <property type="evidence" value="ECO:0007669"/>
    <property type="project" value="UniProtKB-SubCell"/>
</dbReference>
<protein>
    <recommendedName>
        <fullName evidence="3">Protein-glutamate methylesterase/protein-glutamine glutaminase</fullName>
        <ecNumber evidence="3">3.1.1.61</ecNumber>
        <ecNumber evidence="3">3.5.1.44</ecNumber>
    </recommendedName>
</protein>
<dbReference type="AlphaFoldDB" id="A0A9X2F8V1"/>
<dbReference type="SUPFAM" id="SSF52172">
    <property type="entry name" value="CheY-like"/>
    <property type="match status" value="1"/>
</dbReference>
<keyword evidence="9" id="KW-1185">Reference proteome</keyword>
<name>A0A9X2F8V1_9BACT</name>
<comment type="catalytic activity">
    <reaction evidence="3">
        <text>L-glutaminyl-[protein] + H2O = L-glutamyl-[protein] + NH4(+)</text>
        <dbReference type="Rhea" id="RHEA:16441"/>
        <dbReference type="Rhea" id="RHEA-COMP:10207"/>
        <dbReference type="Rhea" id="RHEA-COMP:10208"/>
        <dbReference type="ChEBI" id="CHEBI:15377"/>
        <dbReference type="ChEBI" id="CHEBI:28938"/>
        <dbReference type="ChEBI" id="CHEBI:29973"/>
        <dbReference type="ChEBI" id="CHEBI:30011"/>
        <dbReference type="EC" id="3.5.1.44"/>
    </reaction>
</comment>
<proteinExistence type="inferred from homology"/>
<gene>
    <name evidence="3" type="primary">cheB</name>
    <name evidence="8" type="ORF">NG895_07775</name>
</gene>
<dbReference type="InterPro" id="IPR035909">
    <property type="entry name" value="CheB_C"/>
</dbReference>
<dbReference type="CDD" id="cd17541">
    <property type="entry name" value="REC_CheB-like"/>
    <property type="match status" value="1"/>
</dbReference>
<comment type="catalytic activity">
    <reaction evidence="2 3">
        <text>[protein]-L-glutamate 5-O-methyl ester + H2O = L-glutamyl-[protein] + methanol + H(+)</text>
        <dbReference type="Rhea" id="RHEA:23236"/>
        <dbReference type="Rhea" id="RHEA-COMP:10208"/>
        <dbReference type="Rhea" id="RHEA-COMP:10311"/>
        <dbReference type="ChEBI" id="CHEBI:15377"/>
        <dbReference type="ChEBI" id="CHEBI:15378"/>
        <dbReference type="ChEBI" id="CHEBI:17790"/>
        <dbReference type="ChEBI" id="CHEBI:29973"/>
        <dbReference type="ChEBI" id="CHEBI:82795"/>
        <dbReference type="EC" id="3.1.1.61"/>
    </reaction>
</comment>
<evidence type="ECO:0000313" key="8">
    <source>
        <dbReference type="EMBL" id="MCO6043803.1"/>
    </source>
</evidence>
<evidence type="ECO:0000256" key="2">
    <source>
        <dbReference type="ARBA" id="ARBA00048267"/>
    </source>
</evidence>
<dbReference type="GO" id="GO:0006935">
    <property type="term" value="P:chemotaxis"/>
    <property type="evidence" value="ECO:0007669"/>
    <property type="project" value="UniProtKB-UniRule"/>
</dbReference>
<keyword evidence="3" id="KW-0963">Cytoplasm</keyword>
<dbReference type="NCBIfam" id="NF001965">
    <property type="entry name" value="PRK00742.1"/>
    <property type="match status" value="1"/>
</dbReference>
<dbReference type="PANTHER" id="PTHR42872:SF3">
    <property type="entry name" value="PROTEIN-GLUTAMATE METHYLESTERASE_PROTEIN-GLUTAMINE GLUTAMINASE 1"/>
    <property type="match status" value="1"/>
</dbReference>
<organism evidence="8 9">
    <name type="scientific">Aeoliella straminimaris</name>
    <dbReference type="NCBI Taxonomy" id="2954799"/>
    <lineage>
        <taxon>Bacteria</taxon>
        <taxon>Pseudomonadati</taxon>
        <taxon>Planctomycetota</taxon>
        <taxon>Planctomycetia</taxon>
        <taxon>Pirellulales</taxon>
        <taxon>Lacipirellulaceae</taxon>
        <taxon>Aeoliella</taxon>
    </lineage>
</organism>
<dbReference type="HAMAP" id="MF_00099">
    <property type="entry name" value="CheB_chemtxs"/>
    <property type="match status" value="1"/>
</dbReference>
<dbReference type="GO" id="GO:0050568">
    <property type="term" value="F:protein-glutamine glutaminase activity"/>
    <property type="evidence" value="ECO:0007669"/>
    <property type="project" value="UniProtKB-UniRule"/>
</dbReference>
<dbReference type="PANTHER" id="PTHR42872">
    <property type="entry name" value="PROTEIN-GLUTAMATE METHYLESTERASE/PROTEIN-GLUTAMINE GLUTAMINASE"/>
    <property type="match status" value="1"/>
</dbReference>
<evidence type="ECO:0000259" key="7">
    <source>
        <dbReference type="PROSITE" id="PS50122"/>
    </source>
</evidence>
<dbReference type="PROSITE" id="PS50110">
    <property type="entry name" value="RESPONSE_REGULATORY"/>
    <property type="match status" value="1"/>
</dbReference>
<feature type="active site" evidence="3 4">
    <location>
        <position position="205"/>
    </location>
</feature>
<dbReference type="PROSITE" id="PS50122">
    <property type="entry name" value="CHEB"/>
    <property type="match status" value="1"/>
</dbReference>
<comment type="subcellular location">
    <subcellularLocation>
        <location evidence="3">Cytoplasm</location>
    </subcellularLocation>
</comment>
<dbReference type="RefSeq" id="WP_252851908.1">
    <property type="nucleotide sequence ID" value="NZ_JAMXLR010000026.1"/>
</dbReference>
<comment type="function">
    <text evidence="3">Involved in chemotaxis. Part of a chemotaxis signal transduction system that modulates chemotaxis in response to various stimuli. Catalyzes the demethylation of specific methylglutamate residues introduced into the chemoreceptors (methyl-accepting chemotaxis proteins or MCP) by CheR. Also mediates the irreversible deamidation of specific glutamine residues to glutamic acid.</text>
</comment>
<feature type="active site" evidence="3 4">
    <location>
        <position position="301"/>
    </location>
</feature>
<evidence type="ECO:0000256" key="5">
    <source>
        <dbReference type="PROSITE-ProRule" id="PRU00169"/>
    </source>
</evidence>
<comment type="similarity">
    <text evidence="3">Belongs to the CheB family.</text>
</comment>
<dbReference type="GO" id="GO:0000156">
    <property type="term" value="F:phosphorelay response regulator activity"/>
    <property type="evidence" value="ECO:0007669"/>
    <property type="project" value="InterPro"/>
</dbReference>
<feature type="active site" evidence="3 4">
    <location>
        <position position="178"/>
    </location>
</feature>
<evidence type="ECO:0000256" key="4">
    <source>
        <dbReference type="PROSITE-ProRule" id="PRU00050"/>
    </source>
</evidence>
<dbReference type="InterPro" id="IPR011006">
    <property type="entry name" value="CheY-like_superfamily"/>
</dbReference>
<dbReference type="InterPro" id="IPR000673">
    <property type="entry name" value="Sig_transdc_resp-reg_Me-estase"/>
</dbReference>
<dbReference type="SMART" id="SM00448">
    <property type="entry name" value="REC"/>
    <property type="match status" value="1"/>
</dbReference>
<feature type="modified residue" description="4-aspartylphosphate" evidence="3 5">
    <location>
        <position position="56"/>
    </location>
</feature>
<dbReference type="Gene3D" id="3.40.50.2300">
    <property type="match status" value="1"/>
</dbReference>
<dbReference type="CDD" id="cd16432">
    <property type="entry name" value="CheB_Rec"/>
    <property type="match status" value="1"/>
</dbReference>
<dbReference type="EC" id="3.1.1.61" evidence="3"/>
<keyword evidence="3 5" id="KW-0597">Phosphoprotein</keyword>
<keyword evidence="3 4" id="KW-0145">Chemotaxis</keyword>
<dbReference type="Pfam" id="PF00072">
    <property type="entry name" value="Response_reg"/>
    <property type="match status" value="1"/>
</dbReference>
<sequence length="364" mass="39132">MDPLRVLVVDDSALYRKFVSEVLQEAEGVEVVGTAINGRIALEKIEQLQPDLLTLDLEMPELDGLGVLRHLQETHSSVGAIVLSALSAEGATATTRALDAGAFDFALKPTGNSPQASIAELKQSLLPKAHAFAETKSRRGSQRQAKPHLFTTPSDHEVALCDSHVARANPRILAIGVSTGGPKALMELIPLLPASFPIPIVLVQHMPPVFTKTLADELNRHSKINVVEAQHGDALRPGTVYIAPGGKQMKLERKGLSTSVVIADDPPERNCRPSVDYLFRSVSDIYGGDVLACILTGMGDDGLLGCKLLKRRGAIVMAQNEATCVVYGMPRQIVDSNLADCVLPLEKIGEEMLRLTGQETSTCR</sequence>
<comment type="domain">
    <text evidence="3">Contains a C-terminal catalytic domain, and an N-terminal region which modulates catalytic activity.</text>
</comment>
<evidence type="ECO:0000313" key="9">
    <source>
        <dbReference type="Proteomes" id="UP001155241"/>
    </source>
</evidence>
<keyword evidence="1 3" id="KW-0378">Hydrolase</keyword>
<reference evidence="8" key="1">
    <citation type="submission" date="2022-06" db="EMBL/GenBank/DDBJ databases">
        <title>Aeoliella straminimaris, a novel planctomycete from sediments.</title>
        <authorList>
            <person name="Vitorino I.R."/>
            <person name="Lage O.M."/>
        </authorList>
    </citation>
    <scope>NUCLEOTIDE SEQUENCE</scope>
    <source>
        <strain evidence="8">ICT_H6.2</strain>
    </source>
</reference>
<dbReference type="InterPro" id="IPR001789">
    <property type="entry name" value="Sig_transdc_resp-reg_receiver"/>
</dbReference>
<accession>A0A9X2F8V1</accession>
<feature type="domain" description="Response regulatory" evidence="6">
    <location>
        <begin position="5"/>
        <end position="123"/>
    </location>
</feature>
<evidence type="ECO:0000256" key="3">
    <source>
        <dbReference type="HAMAP-Rule" id="MF_00099"/>
    </source>
</evidence>
<dbReference type="GO" id="GO:0008984">
    <property type="term" value="F:protein-glutamate methylesterase activity"/>
    <property type="evidence" value="ECO:0007669"/>
    <property type="project" value="UniProtKB-UniRule"/>
</dbReference>
<comment type="caution">
    <text evidence="8">The sequence shown here is derived from an EMBL/GenBank/DDBJ whole genome shotgun (WGS) entry which is preliminary data.</text>
</comment>
<dbReference type="InterPro" id="IPR008248">
    <property type="entry name" value="CheB-like"/>
</dbReference>